<keyword evidence="8" id="KW-0472">Membrane</keyword>
<dbReference type="GO" id="GO:0016705">
    <property type="term" value="F:oxidoreductase activity, acting on paired donors, with incorporation or reduction of molecular oxygen"/>
    <property type="evidence" value="ECO:0007669"/>
    <property type="project" value="InterPro"/>
</dbReference>
<keyword evidence="8" id="KW-1133">Transmembrane helix</keyword>
<feature type="transmembrane region" description="Helical" evidence="8">
    <location>
        <begin position="12"/>
        <end position="32"/>
    </location>
</feature>
<dbReference type="InterPro" id="IPR050121">
    <property type="entry name" value="Cytochrome_P450_monoxygenase"/>
</dbReference>
<comment type="similarity">
    <text evidence="2 7">Belongs to the cytochrome P450 family.</text>
</comment>
<feature type="binding site" description="axial binding residue" evidence="6">
    <location>
        <position position="455"/>
    </location>
    <ligand>
        <name>heme</name>
        <dbReference type="ChEBI" id="CHEBI:30413"/>
    </ligand>
    <ligandPart>
        <name>Fe</name>
        <dbReference type="ChEBI" id="CHEBI:18248"/>
    </ligandPart>
</feature>
<dbReference type="PROSITE" id="PS00086">
    <property type="entry name" value="CYTOCHROME_P450"/>
    <property type="match status" value="1"/>
</dbReference>
<dbReference type="OrthoDB" id="184880at2759"/>
<dbReference type="EMBL" id="AMGV01000003">
    <property type="protein sequence ID" value="KEF59855.1"/>
    <property type="molecule type" value="Genomic_DNA"/>
</dbReference>
<dbReference type="PRINTS" id="PR00465">
    <property type="entry name" value="EP450IV"/>
</dbReference>
<evidence type="ECO:0000256" key="5">
    <source>
        <dbReference type="ARBA" id="ARBA00023004"/>
    </source>
</evidence>
<protein>
    <recommendedName>
        <fullName evidence="11">Cytochrome P450 oxidoreductase</fullName>
    </recommendedName>
</protein>
<evidence type="ECO:0000313" key="10">
    <source>
        <dbReference type="Proteomes" id="UP000027920"/>
    </source>
</evidence>
<dbReference type="PANTHER" id="PTHR24305">
    <property type="entry name" value="CYTOCHROME P450"/>
    <property type="match status" value="1"/>
</dbReference>
<evidence type="ECO:0000256" key="1">
    <source>
        <dbReference type="ARBA" id="ARBA00001971"/>
    </source>
</evidence>
<proteinExistence type="inferred from homology"/>
<keyword evidence="7" id="KW-0503">Monooxygenase</keyword>
<evidence type="ECO:0000256" key="3">
    <source>
        <dbReference type="ARBA" id="ARBA00022723"/>
    </source>
</evidence>
<comment type="caution">
    <text evidence="9">The sequence shown here is derived from an EMBL/GenBank/DDBJ whole genome shotgun (WGS) entry which is preliminary data.</text>
</comment>
<dbReference type="Pfam" id="PF00067">
    <property type="entry name" value="p450"/>
    <property type="match status" value="1"/>
</dbReference>
<dbReference type="GO" id="GO:0004497">
    <property type="term" value="F:monooxygenase activity"/>
    <property type="evidence" value="ECO:0007669"/>
    <property type="project" value="UniProtKB-KW"/>
</dbReference>
<dbReference type="PRINTS" id="PR00385">
    <property type="entry name" value="P450"/>
</dbReference>
<evidence type="ECO:0000256" key="4">
    <source>
        <dbReference type="ARBA" id="ARBA00023002"/>
    </source>
</evidence>
<dbReference type="InterPro" id="IPR017972">
    <property type="entry name" value="Cyt_P450_CS"/>
</dbReference>
<dbReference type="GeneID" id="25279632"/>
<dbReference type="HOGENOM" id="CLU_001570_14_0_1"/>
<dbReference type="InterPro" id="IPR001128">
    <property type="entry name" value="Cyt_P450"/>
</dbReference>
<dbReference type="InterPro" id="IPR036396">
    <property type="entry name" value="Cyt_P450_sf"/>
</dbReference>
<sequence length="499" mass="56309">MSSIPELFTVQNLQCVLVVVGATLSFLCVTLFQKSKRAGLSHIPGPFIARYTNLWAVYVTWKTDREDNRVSLNRTLQERYGDVIRTGPRNVSVTDPAAIPVIYGVRSRLDKGHAYVPFRQAGVTTSLLSIPDETTHSKYRKLVSNAYSLSSIKAYEPYVDEMINRLVHVCNEHAKTGTPMNLSLWCHYYCFDVVAKITMGDTLGFLEGRDAYSLIKSVKAFGAYTGVVSQMPWLHKIFQDNPLMRKTKPSPFMKVVQKTVESRLEKPDVESRSRPDLLAHFIATHQNNPEMDRLQVLITTSGNLIAGGLSPGKTFNEICYFLAANVQAQDTLLYELKEARCTHLASYEELKQLGFLEGVIKEALRLHSSTSFNLQRNTGPNRLELPNGIHIPPYTNIGCPAGAINQDVRVFGEDAHIYRPERWQQAKDESQEAYIERRKIMERTELSFGQGSRTCIGKNIALMEMFKAVATLMGQFKFEPVGTPAKDKVIVKVHRRDRA</sequence>
<dbReference type="VEuPathDB" id="FungiDB:A1O9_04703"/>
<keyword evidence="6 7" id="KW-0349">Heme</keyword>
<dbReference type="SUPFAM" id="SSF48264">
    <property type="entry name" value="Cytochrome P450"/>
    <property type="match status" value="1"/>
</dbReference>
<dbReference type="STRING" id="1182545.A0A072PWA7"/>
<organism evidence="9 10">
    <name type="scientific">Exophiala aquamarina CBS 119918</name>
    <dbReference type="NCBI Taxonomy" id="1182545"/>
    <lineage>
        <taxon>Eukaryota</taxon>
        <taxon>Fungi</taxon>
        <taxon>Dikarya</taxon>
        <taxon>Ascomycota</taxon>
        <taxon>Pezizomycotina</taxon>
        <taxon>Eurotiomycetes</taxon>
        <taxon>Chaetothyriomycetidae</taxon>
        <taxon>Chaetothyriales</taxon>
        <taxon>Herpotrichiellaceae</taxon>
        <taxon>Exophiala</taxon>
    </lineage>
</organism>
<dbReference type="GO" id="GO:0005506">
    <property type="term" value="F:iron ion binding"/>
    <property type="evidence" value="ECO:0007669"/>
    <property type="project" value="InterPro"/>
</dbReference>
<dbReference type="InterPro" id="IPR002403">
    <property type="entry name" value="Cyt_P450_E_grp-IV"/>
</dbReference>
<dbReference type="Proteomes" id="UP000027920">
    <property type="component" value="Unassembled WGS sequence"/>
</dbReference>
<gene>
    <name evidence="9" type="ORF">A1O9_04703</name>
</gene>
<evidence type="ECO:0000256" key="2">
    <source>
        <dbReference type="ARBA" id="ARBA00010617"/>
    </source>
</evidence>
<evidence type="ECO:0000256" key="6">
    <source>
        <dbReference type="PIRSR" id="PIRSR602403-1"/>
    </source>
</evidence>
<keyword evidence="10" id="KW-1185">Reference proteome</keyword>
<evidence type="ECO:0008006" key="11">
    <source>
        <dbReference type="Google" id="ProtNLM"/>
    </source>
</evidence>
<dbReference type="PANTHER" id="PTHR24305:SF166">
    <property type="entry name" value="CYTOCHROME P450 12A4, MITOCHONDRIAL-RELATED"/>
    <property type="match status" value="1"/>
</dbReference>
<keyword evidence="4 7" id="KW-0560">Oxidoreductase</keyword>
<dbReference type="RefSeq" id="XP_013262445.1">
    <property type="nucleotide sequence ID" value="XM_013406991.1"/>
</dbReference>
<dbReference type="Gene3D" id="1.10.630.10">
    <property type="entry name" value="Cytochrome P450"/>
    <property type="match status" value="1"/>
</dbReference>
<keyword evidence="3 6" id="KW-0479">Metal-binding</keyword>
<name>A0A072PWA7_9EURO</name>
<dbReference type="GO" id="GO:0020037">
    <property type="term" value="F:heme binding"/>
    <property type="evidence" value="ECO:0007669"/>
    <property type="project" value="InterPro"/>
</dbReference>
<comment type="cofactor">
    <cofactor evidence="1 6">
        <name>heme</name>
        <dbReference type="ChEBI" id="CHEBI:30413"/>
    </cofactor>
</comment>
<evidence type="ECO:0000256" key="8">
    <source>
        <dbReference type="SAM" id="Phobius"/>
    </source>
</evidence>
<reference evidence="9 10" key="1">
    <citation type="submission" date="2013-03" db="EMBL/GenBank/DDBJ databases">
        <title>The Genome Sequence of Exophiala aquamarina CBS 119918.</title>
        <authorList>
            <consortium name="The Broad Institute Genomics Platform"/>
            <person name="Cuomo C."/>
            <person name="de Hoog S."/>
            <person name="Gorbushina A."/>
            <person name="Walker B."/>
            <person name="Young S.K."/>
            <person name="Zeng Q."/>
            <person name="Gargeya S."/>
            <person name="Fitzgerald M."/>
            <person name="Haas B."/>
            <person name="Abouelleil A."/>
            <person name="Allen A.W."/>
            <person name="Alvarado L."/>
            <person name="Arachchi H.M."/>
            <person name="Berlin A.M."/>
            <person name="Chapman S.B."/>
            <person name="Gainer-Dewar J."/>
            <person name="Goldberg J."/>
            <person name="Griggs A."/>
            <person name="Gujja S."/>
            <person name="Hansen M."/>
            <person name="Howarth C."/>
            <person name="Imamovic A."/>
            <person name="Ireland A."/>
            <person name="Larimer J."/>
            <person name="McCowan C."/>
            <person name="Murphy C."/>
            <person name="Pearson M."/>
            <person name="Poon T.W."/>
            <person name="Priest M."/>
            <person name="Roberts A."/>
            <person name="Saif S."/>
            <person name="Shea T."/>
            <person name="Sisk P."/>
            <person name="Sykes S."/>
            <person name="Wortman J."/>
            <person name="Nusbaum C."/>
            <person name="Birren B."/>
        </authorList>
    </citation>
    <scope>NUCLEOTIDE SEQUENCE [LARGE SCALE GENOMIC DNA]</scope>
    <source>
        <strain evidence="9 10">CBS 119918</strain>
    </source>
</reference>
<keyword evidence="8" id="KW-0812">Transmembrane</keyword>
<evidence type="ECO:0000256" key="7">
    <source>
        <dbReference type="RuleBase" id="RU000461"/>
    </source>
</evidence>
<evidence type="ECO:0000313" key="9">
    <source>
        <dbReference type="EMBL" id="KEF59855.1"/>
    </source>
</evidence>
<accession>A0A072PWA7</accession>
<keyword evidence="5 6" id="KW-0408">Iron</keyword>
<dbReference type="AlphaFoldDB" id="A0A072PWA7"/>